<feature type="region of interest" description="Disordered" evidence="1">
    <location>
        <begin position="466"/>
        <end position="485"/>
    </location>
</feature>
<dbReference type="EMBL" id="JAGMUV010000028">
    <property type="protein sequence ID" value="KAH7117488.1"/>
    <property type="molecule type" value="Genomic_DNA"/>
</dbReference>
<keyword evidence="3" id="KW-1185">Reference proteome</keyword>
<accession>A0A9P9DE53</accession>
<comment type="caution">
    <text evidence="2">The sequence shown here is derived from an EMBL/GenBank/DDBJ whole genome shotgun (WGS) entry which is preliminary data.</text>
</comment>
<evidence type="ECO:0000313" key="3">
    <source>
        <dbReference type="Proteomes" id="UP000738349"/>
    </source>
</evidence>
<dbReference type="AlphaFoldDB" id="A0A9P9DE53"/>
<sequence length="1196" mass="136759">MESKAAPIAHRCSYWYKGKHRLARLLRVGSENIESHPGDQADWSLPALNGDETSSSCEPGPDLNGSSGPESLGMIGAFPPGCGHHPSCSGLKHFIQAAKNHGSEDWIASIDTLIAVYDQVFELFFNPECDFGTPEFDNYYWGDYLLQAQHILFTVETFPLRIANGAPVLSKSAVHDAKCISVGITPPNDFQLTFLPSFALNHSRYQVIQPHGVDIAKTMHTHLGTFNTLSVRFPVFVLFPNAAQGPTSTTSASKNFLSLERQKDFYDQIIIPAVYETIPDPFRQEIPQSYDMVSAKSRSFEEKVGNNRRKSEDQSRALRLQYTLPVQNIALFWHSVVNKANSVVVPTRRVSTVSYFRDPQLLFQAHDLKNTFCRSTLQEALLHFGDTVLKTFHPGHIDIRSCWLDIGCQDHADTFAPQNSAAAGPLTLLWKDRCNRELHDSFCKLVPESPPTATYYQSFPLPDAGSYRSKSKSTKKSNPGHPHPIEPAIIRAKAYNCNKEMFAVMYSDYRLFGSGFLPLLSLSEEMIDEFWSSSHNRQRASVTRISRNSLLRAWEANKRHLRSILQTKPLANYGIRKEVTFRLETILAMWDRGYFNPHLNPHVGQISRRISFASDDSKHCPFWIVPTNDIKALILTQAARFILPLDHFFSQASAQHPVESGSSNKGDLSVRLILSFYTAQLLCRLLIHTLSTEERVSYDNWIWLKKWVVRDRSDIRRIWLERQGLGLEKSITTSGMLSVPVETIDWYNGHISLDVPVIFTFHEVPLQTRLVSQTNVQSLTASSVTVEVLMQQRLQEARRLFDEGQESSGKELAYGLAKLATQEIARAYNLHIFLKLESFWDRLRAKKGRSILPPLSGLKQRMEEAAAQVSRIVTAQTIWEIYAEAWTVYAAIISNEAHSWLPEELPCWMTTRNFVPPKDGWSEYVFRLLFDRSCLPTWNRLYFLQLYRTLKGFWKTIEEHAGSFDDRFRRLVGRCILITFYSCHSQEVDNLDCPWSAVIGHHEICPEIDPETTPCNMTAEDFQVVVDSLHRRWCRIMYQQDKLGEIDPDDRNNLFKRALKHLMRAVGPQWENRNGLPYTLPWILSRSSLESEKDEDPFRVPISASSVRRQYPGRLCRPTIFFPARENIMVLVDVIKDFEDLDPGVLQRLERVEELLDNAHGFFSIQSHFQAREQATALIAQSASWLWHFLTQSDPP</sequence>
<feature type="region of interest" description="Disordered" evidence="1">
    <location>
        <begin position="35"/>
        <end position="70"/>
    </location>
</feature>
<evidence type="ECO:0000256" key="1">
    <source>
        <dbReference type="SAM" id="MobiDB-lite"/>
    </source>
</evidence>
<evidence type="ECO:0000313" key="2">
    <source>
        <dbReference type="EMBL" id="KAH7117488.1"/>
    </source>
</evidence>
<gene>
    <name evidence="2" type="ORF">EDB81DRAFT_767268</name>
</gene>
<organism evidence="2 3">
    <name type="scientific">Dactylonectria macrodidyma</name>
    <dbReference type="NCBI Taxonomy" id="307937"/>
    <lineage>
        <taxon>Eukaryota</taxon>
        <taxon>Fungi</taxon>
        <taxon>Dikarya</taxon>
        <taxon>Ascomycota</taxon>
        <taxon>Pezizomycotina</taxon>
        <taxon>Sordariomycetes</taxon>
        <taxon>Hypocreomycetidae</taxon>
        <taxon>Hypocreales</taxon>
        <taxon>Nectriaceae</taxon>
        <taxon>Dactylonectria</taxon>
    </lineage>
</organism>
<proteinExistence type="predicted"/>
<name>A0A9P9DE53_9HYPO</name>
<protein>
    <submittedName>
        <fullName evidence="2">Uncharacterized protein</fullName>
    </submittedName>
</protein>
<dbReference type="Proteomes" id="UP000738349">
    <property type="component" value="Unassembled WGS sequence"/>
</dbReference>
<reference evidence="2" key="1">
    <citation type="journal article" date="2021" name="Nat. Commun.">
        <title>Genetic determinants of endophytism in the Arabidopsis root mycobiome.</title>
        <authorList>
            <person name="Mesny F."/>
            <person name="Miyauchi S."/>
            <person name="Thiergart T."/>
            <person name="Pickel B."/>
            <person name="Atanasova L."/>
            <person name="Karlsson M."/>
            <person name="Huettel B."/>
            <person name="Barry K.W."/>
            <person name="Haridas S."/>
            <person name="Chen C."/>
            <person name="Bauer D."/>
            <person name="Andreopoulos W."/>
            <person name="Pangilinan J."/>
            <person name="LaButti K."/>
            <person name="Riley R."/>
            <person name="Lipzen A."/>
            <person name="Clum A."/>
            <person name="Drula E."/>
            <person name="Henrissat B."/>
            <person name="Kohler A."/>
            <person name="Grigoriev I.V."/>
            <person name="Martin F.M."/>
            <person name="Hacquard S."/>
        </authorList>
    </citation>
    <scope>NUCLEOTIDE SEQUENCE</scope>
    <source>
        <strain evidence="2">MPI-CAGE-AT-0147</strain>
    </source>
</reference>
<dbReference type="OrthoDB" id="5077747at2759"/>